<name>A0A366HVC1_9BACT</name>
<protein>
    <submittedName>
        <fullName evidence="2">Suppressor of fused protein SUFU</fullName>
    </submittedName>
</protein>
<evidence type="ECO:0000259" key="1">
    <source>
        <dbReference type="Pfam" id="PF05076"/>
    </source>
</evidence>
<dbReference type="InterPro" id="IPR020941">
    <property type="entry name" value="SUFU-like_domain"/>
</dbReference>
<accession>A0A366HVC1</accession>
<dbReference type="RefSeq" id="WP_113956200.1">
    <property type="nucleotide sequence ID" value="NZ_QNRR01000001.1"/>
</dbReference>
<comment type="caution">
    <text evidence="2">The sequence shown here is derived from an EMBL/GenBank/DDBJ whole genome shotgun (WGS) entry which is preliminary data.</text>
</comment>
<sequence>MSQAPDKPDSLDSVPDSHLGFESARDLEAISAHIKRYWGSIEFVLHEKKSSFVHIDIHVVAPTPERPYRVLITSGMSDRPMKVREGGEDFGYVELILAVPDTWPINHASFSDERNYWPIRQLTRAARAPHAHQYDLWYAHTIADGEEPEAFAPDVGFCANIVSVPLLCDEEGCSLKISPEKRIHFLTILPIYREEWQFAMKSGSMALLEKLDEAGVVEVIVKDRENVCA</sequence>
<feature type="domain" description="Suppressor of fused-like" evidence="1">
    <location>
        <begin position="54"/>
        <end position="224"/>
    </location>
</feature>
<dbReference type="Proteomes" id="UP000253426">
    <property type="component" value="Unassembled WGS sequence"/>
</dbReference>
<evidence type="ECO:0000313" key="2">
    <source>
        <dbReference type="EMBL" id="RBP47248.1"/>
    </source>
</evidence>
<dbReference type="OrthoDB" id="4827574at2"/>
<evidence type="ECO:0000313" key="3">
    <source>
        <dbReference type="Proteomes" id="UP000253426"/>
    </source>
</evidence>
<dbReference type="AlphaFoldDB" id="A0A366HVC1"/>
<dbReference type="EMBL" id="QNRR01000001">
    <property type="protein sequence ID" value="RBP47248.1"/>
    <property type="molecule type" value="Genomic_DNA"/>
</dbReference>
<gene>
    <name evidence="2" type="ORF">DES53_10145</name>
</gene>
<proteinExistence type="predicted"/>
<keyword evidence="3" id="KW-1185">Reference proteome</keyword>
<dbReference type="Pfam" id="PF05076">
    <property type="entry name" value="SUFU"/>
    <property type="match status" value="1"/>
</dbReference>
<organism evidence="2 3">
    <name type="scientific">Roseimicrobium gellanilyticum</name>
    <dbReference type="NCBI Taxonomy" id="748857"/>
    <lineage>
        <taxon>Bacteria</taxon>
        <taxon>Pseudomonadati</taxon>
        <taxon>Verrucomicrobiota</taxon>
        <taxon>Verrucomicrobiia</taxon>
        <taxon>Verrucomicrobiales</taxon>
        <taxon>Verrucomicrobiaceae</taxon>
        <taxon>Roseimicrobium</taxon>
    </lineage>
</organism>
<reference evidence="2 3" key="1">
    <citation type="submission" date="2018-06" db="EMBL/GenBank/DDBJ databases">
        <title>Genomic Encyclopedia of Type Strains, Phase IV (KMG-IV): sequencing the most valuable type-strain genomes for metagenomic binning, comparative biology and taxonomic classification.</title>
        <authorList>
            <person name="Goeker M."/>
        </authorList>
    </citation>
    <scope>NUCLEOTIDE SEQUENCE [LARGE SCALE GENOMIC DNA]</scope>
    <source>
        <strain evidence="2 3">DSM 25532</strain>
    </source>
</reference>